<keyword evidence="2" id="KW-1185">Reference proteome</keyword>
<organism evidence="1 2">
    <name type="scientific">Paenibacillus plantiphilus</name>
    <dbReference type="NCBI Taxonomy" id="2905650"/>
    <lineage>
        <taxon>Bacteria</taxon>
        <taxon>Bacillati</taxon>
        <taxon>Bacillota</taxon>
        <taxon>Bacilli</taxon>
        <taxon>Bacillales</taxon>
        <taxon>Paenibacillaceae</taxon>
        <taxon>Paenibacillus</taxon>
    </lineage>
</organism>
<name>A0ABM9BMG0_9BACL</name>
<dbReference type="Proteomes" id="UP000838686">
    <property type="component" value="Unassembled WGS sequence"/>
</dbReference>
<evidence type="ECO:0000313" key="1">
    <source>
        <dbReference type="EMBL" id="CAH1190356.1"/>
    </source>
</evidence>
<dbReference type="Pfam" id="PF14284">
    <property type="entry name" value="PcfJ"/>
    <property type="match status" value="1"/>
</dbReference>
<reference evidence="1" key="1">
    <citation type="submission" date="2022-01" db="EMBL/GenBank/DDBJ databases">
        <authorList>
            <person name="Criscuolo A."/>
        </authorList>
    </citation>
    <scope>NUCLEOTIDE SEQUENCE</scope>
    <source>
        <strain evidence="1">CIP111893</strain>
    </source>
</reference>
<evidence type="ECO:0000313" key="2">
    <source>
        <dbReference type="Proteomes" id="UP000838686"/>
    </source>
</evidence>
<gene>
    <name evidence="1" type="ORF">PAECIP111893_00291</name>
</gene>
<comment type="caution">
    <text evidence="1">The sequence shown here is derived from an EMBL/GenBank/DDBJ whole genome shotgun (WGS) entry which is preliminary data.</text>
</comment>
<protein>
    <recommendedName>
        <fullName evidence="3">PcfJ-like protein</fullName>
    </recommendedName>
</protein>
<accession>A0ABM9BMG0</accession>
<dbReference type="EMBL" id="CAKMMF010000001">
    <property type="protein sequence ID" value="CAH1190356.1"/>
    <property type="molecule type" value="Genomic_DNA"/>
</dbReference>
<evidence type="ECO:0008006" key="3">
    <source>
        <dbReference type="Google" id="ProtNLM"/>
    </source>
</evidence>
<proteinExistence type="predicted"/>
<sequence length="514" mass="60409">MSDFKEFKAHFPQKISKSLARYVTDTVLKESRYLFFKTVMGIQFAHCTHCNKRHRSEVKLKHKQKEKVTCPHCKSSCYVRADGVSRKYMTDKCVLVWYEKSVVDPKAITARVIGVYRDYSGSYENIETEYNAGHMYLFESGKSQYWDWKEHRKSVFSAFDSRFGGYKRFVSHGNIRSAVKGTSFQYSTWEDFIKYQNSSYVSDMVEFFDLAARYPCVEYLSKLGFKKIIWTKLYRNSTLNAVNWRGKTIEKVLRLDKSSINEIRQSGRKWGPQELKFFQDLRKKGYPFTAVDAFDLSDIDRGQHSHIFKENKAYASEETIMRYLLKQFRRGSRSSLSSVAYDFKDYLKQCKELGMSLKEERYLFPNDLHEAHQKLTAMIKHKKNEKLDQLLNKRIAELKKMYFEASGIFIRAVESVDELFDEGKRLNHCVGGYAESYVNARTDLFVLRELSDPDKPYYTLQVTDKRFIQCRGLKNCNMTDEVKIVVDSFMEQLNKKSKKSGRLNRPANRQEAVV</sequence>
<dbReference type="RefSeq" id="WP_236338502.1">
    <property type="nucleotide sequence ID" value="NZ_CAKMMF010000001.1"/>
</dbReference>
<dbReference type="InterPro" id="IPR025586">
    <property type="entry name" value="PcfJ"/>
</dbReference>